<proteinExistence type="predicted"/>
<name>A0A1I5ERL7_9PSEU</name>
<dbReference type="Pfam" id="PF02517">
    <property type="entry name" value="Rce1-like"/>
    <property type="match status" value="1"/>
</dbReference>
<dbReference type="EMBL" id="FOWC01000001">
    <property type="protein sequence ID" value="SFO14175.1"/>
    <property type="molecule type" value="Genomic_DNA"/>
</dbReference>
<dbReference type="AlphaFoldDB" id="A0A1I5ERL7"/>
<dbReference type="InterPro" id="IPR003675">
    <property type="entry name" value="Rce1/LyrA-like_dom"/>
</dbReference>
<protein>
    <submittedName>
        <fullName evidence="3">CAAX protease self-immunity</fullName>
    </submittedName>
</protein>
<dbReference type="Proteomes" id="UP000199137">
    <property type="component" value="Unassembled WGS sequence"/>
</dbReference>
<keyword evidence="1" id="KW-1133">Transmembrane helix</keyword>
<dbReference type="GO" id="GO:0006508">
    <property type="term" value="P:proteolysis"/>
    <property type="evidence" value="ECO:0007669"/>
    <property type="project" value="UniProtKB-KW"/>
</dbReference>
<dbReference type="STRING" id="112413.SAMN05421854_101772"/>
<keyword evidence="3" id="KW-0645">Protease</keyword>
<evidence type="ECO:0000313" key="4">
    <source>
        <dbReference type="Proteomes" id="UP000199137"/>
    </source>
</evidence>
<keyword evidence="3" id="KW-0378">Hydrolase</keyword>
<sequence>MRTTERSGRPSGLRSWLNPALPAFPAQLTDPVRRRAAKIELVLVFGITLGLSGARSLLSLVDSLLRPTPLAQQQVQLNVPQAAASLLDLLQQLLSAAQLIGWGGLGLYLLWRAGMKLREIGLSLRIRSDALVTIGLAALIGVPGLALYFLSYHLGFSLAVQPSALGDTWWRPIALTLSAFGNAFAEEVLVIGYLLTRLRQLGVRENASLFGAAVLRGSYHLYQGFGGFVGNFVMGLVFGRVWQRTNRLWPLIAAHTLFDVVSFVGYSLLKGRLSWLP</sequence>
<keyword evidence="1" id="KW-0812">Transmembrane</keyword>
<feature type="domain" description="CAAX prenyl protease 2/Lysostaphin resistance protein A-like" evidence="2">
    <location>
        <begin position="169"/>
        <end position="261"/>
    </location>
</feature>
<dbReference type="RefSeq" id="WP_093572206.1">
    <property type="nucleotide sequence ID" value="NZ_FOWC01000001.1"/>
</dbReference>
<feature type="transmembrane region" description="Helical" evidence="1">
    <location>
        <begin position="248"/>
        <end position="269"/>
    </location>
</feature>
<gene>
    <name evidence="3" type="ORF">SAMN05421854_101772</name>
</gene>
<dbReference type="OrthoDB" id="4453618at2"/>
<evidence type="ECO:0000256" key="1">
    <source>
        <dbReference type="SAM" id="Phobius"/>
    </source>
</evidence>
<keyword evidence="1" id="KW-0472">Membrane</keyword>
<feature type="transmembrane region" description="Helical" evidence="1">
    <location>
        <begin position="169"/>
        <end position="195"/>
    </location>
</feature>
<dbReference type="GO" id="GO:0004175">
    <property type="term" value="F:endopeptidase activity"/>
    <property type="evidence" value="ECO:0007669"/>
    <property type="project" value="UniProtKB-ARBA"/>
</dbReference>
<evidence type="ECO:0000259" key="2">
    <source>
        <dbReference type="Pfam" id="PF02517"/>
    </source>
</evidence>
<reference evidence="3 4" key="1">
    <citation type="submission" date="2016-10" db="EMBL/GenBank/DDBJ databases">
        <authorList>
            <person name="de Groot N.N."/>
        </authorList>
    </citation>
    <scope>NUCLEOTIDE SEQUENCE [LARGE SCALE GENOMIC DNA]</scope>
    <source>
        <strain evidence="3 4">DSM 44637</strain>
    </source>
</reference>
<feature type="transmembrane region" description="Helical" evidence="1">
    <location>
        <begin position="221"/>
        <end position="242"/>
    </location>
</feature>
<organism evidence="3 4">
    <name type="scientific">Amycolatopsis rubida</name>
    <dbReference type="NCBI Taxonomy" id="112413"/>
    <lineage>
        <taxon>Bacteria</taxon>
        <taxon>Bacillati</taxon>
        <taxon>Actinomycetota</taxon>
        <taxon>Actinomycetes</taxon>
        <taxon>Pseudonocardiales</taxon>
        <taxon>Pseudonocardiaceae</taxon>
        <taxon>Amycolatopsis</taxon>
    </lineage>
</organism>
<feature type="transmembrane region" description="Helical" evidence="1">
    <location>
        <begin position="130"/>
        <end position="149"/>
    </location>
</feature>
<feature type="transmembrane region" description="Helical" evidence="1">
    <location>
        <begin position="89"/>
        <end position="110"/>
    </location>
</feature>
<dbReference type="GO" id="GO:0080120">
    <property type="term" value="P:CAAX-box protein maturation"/>
    <property type="evidence" value="ECO:0007669"/>
    <property type="project" value="UniProtKB-ARBA"/>
</dbReference>
<accession>A0A1I5ERL7</accession>
<evidence type="ECO:0000313" key="3">
    <source>
        <dbReference type="EMBL" id="SFO14175.1"/>
    </source>
</evidence>
<feature type="transmembrane region" description="Helical" evidence="1">
    <location>
        <begin position="41"/>
        <end position="61"/>
    </location>
</feature>